<reference evidence="2" key="1">
    <citation type="submission" date="2016-11" db="UniProtKB">
        <authorList>
            <consortium name="WormBaseParasite"/>
        </authorList>
    </citation>
    <scope>IDENTIFICATION</scope>
</reference>
<dbReference type="WBParaSite" id="Hba_15371">
    <property type="protein sequence ID" value="Hba_15371"/>
    <property type="gene ID" value="Hba_15371"/>
</dbReference>
<keyword evidence="1" id="KW-1185">Reference proteome</keyword>
<dbReference type="AlphaFoldDB" id="A0A1I7XDE5"/>
<organism evidence="1 2">
    <name type="scientific">Heterorhabditis bacteriophora</name>
    <name type="common">Entomopathogenic nematode worm</name>
    <dbReference type="NCBI Taxonomy" id="37862"/>
    <lineage>
        <taxon>Eukaryota</taxon>
        <taxon>Metazoa</taxon>
        <taxon>Ecdysozoa</taxon>
        <taxon>Nematoda</taxon>
        <taxon>Chromadorea</taxon>
        <taxon>Rhabditida</taxon>
        <taxon>Rhabditina</taxon>
        <taxon>Rhabditomorpha</taxon>
        <taxon>Strongyloidea</taxon>
        <taxon>Heterorhabditidae</taxon>
        <taxon>Heterorhabditis</taxon>
    </lineage>
</organism>
<evidence type="ECO:0000313" key="1">
    <source>
        <dbReference type="Proteomes" id="UP000095283"/>
    </source>
</evidence>
<accession>A0A1I7XDE5</accession>
<protein>
    <submittedName>
        <fullName evidence="2">Ovule protein</fullName>
    </submittedName>
</protein>
<proteinExistence type="predicted"/>
<evidence type="ECO:0000313" key="2">
    <source>
        <dbReference type="WBParaSite" id="Hba_15371"/>
    </source>
</evidence>
<sequence length="204" mass="23343">MFPKPHDSVRSDLIRPLSKPAVKTPRIHPLVCLPDPVFMTNNLHSYDGKLRISQNHNEATCGNARKQRSICIESPHYINKEIKVQKCINTVSVNQRVNIYSSKHFSKNVEQNCNSKALVLKSKEIKTSSVENLFSEHQQKNAPYQDIDNRSLEDDRLISTCLYRKSRSTSCIMKPSFHSIPEEKEIGFSPSSSTKQKRFYACSC</sequence>
<name>A0A1I7XDE5_HETBA</name>
<dbReference type="Proteomes" id="UP000095283">
    <property type="component" value="Unplaced"/>
</dbReference>